<dbReference type="NCBIfam" id="TIGR02773">
    <property type="entry name" value="addB_Gpos"/>
    <property type="match status" value="1"/>
</dbReference>
<dbReference type="InterPro" id="IPR038726">
    <property type="entry name" value="PDDEXK_AddAB-type"/>
</dbReference>
<feature type="binding site" evidence="14">
    <location>
        <position position="1123"/>
    </location>
    <ligand>
        <name>[4Fe-4S] cluster</name>
        <dbReference type="ChEBI" id="CHEBI:49883"/>
    </ligand>
</feature>
<keyword evidence="8 14" id="KW-0269">Exonuclease</keyword>
<keyword evidence="17" id="KW-1185">Reference proteome</keyword>
<evidence type="ECO:0000256" key="6">
    <source>
        <dbReference type="ARBA" id="ARBA00022801"/>
    </source>
</evidence>
<name>A0A147KAJ9_9BACI</name>
<keyword evidence="11 14" id="KW-0411">Iron-sulfur</keyword>
<evidence type="ECO:0000256" key="12">
    <source>
        <dbReference type="ARBA" id="ARBA00023125"/>
    </source>
</evidence>
<feature type="binding site" evidence="14">
    <location>
        <position position="793"/>
    </location>
    <ligand>
        <name>[4Fe-4S] cluster</name>
        <dbReference type="ChEBI" id="CHEBI:49883"/>
    </ligand>
</feature>
<dbReference type="PANTHER" id="PTHR30591">
    <property type="entry name" value="RECBCD ENZYME SUBUNIT RECC"/>
    <property type="match status" value="1"/>
</dbReference>
<feature type="binding site" evidence="14">
    <location>
        <position position="1117"/>
    </location>
    <ligand>
        <name>[4Fe-4S] cluster</name>
        <dbReference type="ChEBI" id="CHEBI:49883"/>
    </ligand>
</feature>
<reference evidence="16 17" key="1">
    <citation type="journal article" date="2016" name="Front. Microbiol.">
        <title>Microevolution Analysis of Bacillus coahuilensis Unveils Differences in Phosphorus Acquisition Strategies and Their Regulation.</title>
        <authorList>
            <person name="Gomez-Lunar Z."/>
            <person name="Hernandez-Gonzalez I."/>
            <person name="Rodriguez-Torres M.D."/>
            <person name="Souza V."/>
            <person name="Olmedo-Alvarez G."/>
        </authorList>
    </citation>
    <scope>NUCLEOTIDE SEQUENCE [LARGE SCALE GENOMIC DNA]</scope>
    <source>
        <strain evidence="17">p1.1.43</strain>
    </source>
</reference>
<keyword evidence="7 14" id="KW-0347">Helicase</keyword>
<gene>
    <name evidence="14" type="primary">addB</name>
    <name evidence="16" type="ORF">Q75_04370</name>
</gene>
<dbReference type="GO" id="GO:0008409">
    <property type="term" value="F:5'-3' exonuclease activity"/>
    <property type="evidence" value="ECO:0007669"/>
    <property type="project" value="UniProtKB-UniRule"/>
</dbReference>
<dbReference type="Pfam" id="PF21445">
    <property type="entry name" value="ADDB_N"/>
    <property type="match status" value="1"/>
</dbReference>
<keyword evidence="9 14" id="KW-0067">ATP-binding</keyword>
<evidence type="ECO:0000256" key="3">
    <source>
        <dbReference type="ARBA" id="ARBA00022723"/>
    </source>
</evidence>
<dbReference type="OrthoDB" id="9758506at2"/>
<dbReference type="GO" id="GO:0005524">
    <property type="term" value="F:ATP binding"/>
    <property type="evidence" value="ECO:0007669"/>
    <property type="project" value="UniProtKB-UniRule"/>
</dbReference>
<comment type="caution">
    <text evidence="16">The sequence shown here is derived from an EMBL/GenBank/DDBJ whole genome shotgun (WGS) entry which is preliminary data.</text>
</comment>
<evidence type="ECO:0000256" key="9">
    <source>
        <dbReference type="ARBA" id="ARBA00022840"/>
    </source>
</evidence>
<evidence type="ECO:0000256" key="5">
    <source>
        <dbReference type="ARBA" id="ARBA00022763"/>
    </source>
</evidence>
<dbReference type="EMBL" id="LDYG01000020">
    <property type="protein sequence ID" value="KUP07740.1"/>
    <property type="molecule type" value="Genomic_DNA"/>
</dbReference>
<keyword evidence="12 14" id="KW-0238">DNA-binding</keyword>
<evidence type="ECO:0000256" key="14">
    <source>
        <dbReference type="HAMAP-Rule" id="MF_01452"/>
    </source>
</evidence>
<dbReference type="InterPro" id="IPR014140">
    <property type="entry name" value="DNA_helicase_suAddB"/>
</dbReference>
<dbReference type="RefSeq" id="WP_059350521.1">
    <property type="nucleotide sequence ID" value="NZ_LDYG01000020.1"/>
</dbReference>
<keyword evidence="2 14" id="KW-0540">Nuclease</keyword>
<dbReference type="PROSITE" id="PS51217">
    <property type="entry name" value="UVRD_HELICASE_CTER"/>
    <property type="match status" value="1"/>
</dbReference>
<keyword evidence="10 14" id="KW-0408">Iron</keyword>
<dbReference type="GO" id="GO:0004386">
    <property type="term" value="F:helicase activity"/>
    <property type="evidence" value="ECO:0007669"/>
    <property type="project" value="UniProtKB-KW"/>
</dbReference>
<dbReference type="Gene3D" id="3.40.50.300">
    <property type="entry name" value="P-loop containing nucleotide triphosphate hydrolases"/>
    <property type="match status" value="4"/>
</dbReference>
<keyword evidence="3 14" id="KW-0479">Metal-binding</keyword>
<comment type="similarity">
    <text evidence="14">Belongs to the helicase family. AddB/RexB type 1 subfamily.</text>
</comment>
<organism evidence="16 17">
    <name type="scientific">Bacillus coahuilensis p1.1.43</name>
    <dbReference type="NCBI Taxonomy" id="1150625"/>
    <lineage>
        <taxon>Bacteria</taxon>
        <taxon>Bacillati</taxon>
        <taxon>Bacillota</taxon>
        <taxon>Bacilli</taxon>
        <taxon>Bacillales</taxon>
        <taxon>Bacillaceae</taxon>
        <taxon>Bacillus</taxon>
    </lineage>
</organism>
<sequence>MSLRLITGRAGSGKTATIIKEIKEKLKENPMGRPIIYLVPEQMTFLSEYALVQDEEIKGIIRAQVYSFTRLAWRVLQDTGGMNRYHLSSVGLNMLIRKIITDHKDEFTLFKKASDKPGFVKQVEDMLIEFKRYLVEPETIMGETESRVLSDKLHDLEIIFREFELATKEKYIDSEDYLTLLSSSIERSSYLKDADIYIDGFHSFTPQEYAVIQALMERTKRVTIAFTIDRSTQLPYGETKQLFRMTEESISKIESIAYNSQIQQDPMVVLDTQARFKSQTIAHLERHWETRPSVPSNESSYVTIVEAANPRAEIEGIAREIRRLARGEGYRYRDIALFLRNSADYGDIIETIFYDYDIPFFMDQKRTMLNHPLIELVRSTLETIHSHWRYEAVFRAVKTDLLFPLDQSPKKLREKMDRLENYVLAYGIKGSSWTNKDRWRYRRFRGLELTDSPQTDEEREKEHEINELRLFISAPILRLGRRMKRGNTVRDYCISLYQFLEELDIPQKLERFAQSANDRGDVIAAREHDQAWNAVVDLLDQYVEILGDSKLSVKRFSDILDAGIETMKFSLVPPSNDQVIVADLELSRLANIRAGFVIGVNDGVLPSKFQDEGILSAEDRTSIADRGVQLAPTSTVKLEDEEFVAYKAFTTPSERLYISYALANDEGKALMSSPYIKRINELLPNIRTQMVVQEPSELHVEFQKSYASHPTVSISYVTTQLQLGLRGYQVAPVWWDVYNYYMKSSHYQEKVHRILTSLFYQNRTKKLSEETSKELYGESILGSVSRMELFNSCPFSHFASHGLKLREREMYRLEAPDIGELFHGALKWISDMMNDQNRSWKDLSKADCRKLAQHAVEVLAPRLQKQILLSSNRHHYIKRKLELILERASLVLSEQAKVSGFTPVGLELGFGPNGELPPFAFTLKNGIKMELQGRIDRVDKGVKDEQTFLRIIDYKSSQKDLDLTEVYYGISLQMLTYLDIVLTHSEKLVQSKGYPGGVLYFHIHDPLVKSKKLLTVDQIEEEIFKSFRMKGLLLGDQNLLQLMDETLEPGGKSRIVSAELKKDGSLSSRSKVASEQDFNVMRNYIRKQYEHVGNKIVTGVVDIEPYKLKKKVPCQFCSYRSVCQFDQSLEESDYRVFTPYKQDEALDLMREEGKGKDE</sequence>
<dbReference type="SUPFAM" id="SSF52540">
    <property type="entry name" value="P-loop containing nucleoside triphosphate hydrolases"/>
    <property type="match status" value="2"/>
</dbReference>
<evidence type="ECO:0000256" key="10">
    <source>
        <dbReference type="ARBA" id="ARBA00023004"/>
    </source>
</evidence>
<evidence type="ECO:0000256" key="11">
    <source>
        <dbReference type="ARBA" id="ARBA00023014"/>
    </source>
</evidence>
<comment type="cofactor">
    <cofactor evidence="14">
        <name>Mg(2+)</name>
        <dbReference type="ChEBI" id="CHEBI:18420"/>
    </cofactor>
</comment>
<evidence type="ECO:0000256" key="7">
    <source>
        <dbReference type="ARBA" id="ARBA00022806"/>
    </source>
</evidence>
<dbReference type="PANTHER" id="PTHR30591:SF1">
    <property type="entry name" value="RECBCD ENZYME SUBUNIT RECC"/>
    <property type="match status" value="1"/>
</dbReference>
<keyword evidence="5 14" id="KW-0227">DNA damage</keyword>
<evidence type="ECO:0000256" key="2">
    <source>
        <dbReference type="ARBA" id="ARBA00022722"/>
    </source>
</evidence>
<evidence type="ECO:0000256" key="8">
    <source>
        <dbReference type="ARBA" id="ARBA00022839"/>
    </source>
</evidence>
<dbReference type="Gene3D" id="3.90.320.10">
    <property type="match status" value="1"/>
</dbReference>
<dbReference type="STRING" id="1150625.Q75_04370"/>
<dbReference type="Proteomes" id="UP000074108">
    <property type="component" value="Unassembled WGS sequence"/>
</dbReference>
<dbReference type="InterPro" id="IPR049035">
    <property type="entry name" value="ADDB_N"/>
</dbReference>
<dbReference type="HAMAP" id="MF_01452">
    <property type="entry name" value="AddB_type1"/>
    <property type="match status" value="1"/>
</dbReference>
<feature type="binding site" evidence="14">
    <location>
        <position position="1114"/>
    </location>
    <ligand>
        <name>[4Fe-4S] cluster</name>
        <dbReference type="ChEBI" id="CHEBI:49883"/>
    </ligand>
</feature>
<keyword evidence="4 14" id="KW-0547">Nucleotide-binding</keyword>
<dbReference type="GO" id="GO:0046872">
    <property type="term" value="F:metal ion binding"/>
    <property type="evidence" value="ECO:0007669"/>
    <property type="project" value="UniProtKB-KW"/>
</dbReference>
<comment type="function">
    <text evidence="14">The heterodimer acts as both an ATP-dependent DNA helicase and an ATP-dependent, dual-direction single-stranded exonuclease. Recognizes the chi site generating a DNA molecule suitable for the initiation of homologous recombination. The AddB subunit has 5' -&gt; 3' nuclease activity but not helicase activity.</text>
</comment>
<dbReference type="InterPro" id="IPR011604">
    <property type="entry name" value="PDDEXK-like_dom_sf"/>
</dbReference>
<accession>A0A147KAJ9</accession>
<keyword evidence="1 14" id="KW-0004">4Fe-4S</keyword>
<evidence type="ECO:0000313" key="17">
    <source>
        <dbReference type="Proteomes" id="UP000074108"/>
    </source>
</evidence>
<dbReference type="GO" id="GO:0000724">
    <property type="term" value="P:double-strand break repair via homologous recombination"/>
    <property type="evidence" value="ECO:0007669"/>
    <property type="project" value="UniProtKB-UniRule"/>
</dbReference>
<evidence type="ECO:0000256" key="4">
    <source>
        <dbReference type="ARBA" id="ARBA00022741"/>
    </source>
</evidence>
<evidence type="ECO:0000256" key="13">
    <source>
        <dbReference type="ARBA" id="ARBA00023204"/>
    </source>
</evidence>
<dbReference type="Gene3D" id="6.10.140.1030">
    <property type="match status" value="1"/>
</dbReference>
<dbReference type="AlphaFoldDB" id="A0A147KAJ9"/>
<comment type="miscellaneous">
    <text evidence="14">Despite having conserved helicase domains, this subunit does not have helicase activity.</text>
</comment>
<dbReference type="InterPro" id="IPR014017">
    <property type="entry name" value="DNA_helicase_UvrD-like_C"/>
</dbReference>
<dbReference type="EC" id="3.1.-.-" evidence="14"/>
<proteinExistence type="inferred from homology"/>
<comment type="cofactor">
    <cofactor evidence="14">
        <name>[4Fe-4S] cluster</name>
        <dbReference type="ChEBI" id="CHEBI:49883"/>
    </cofactor>
    <text evidence="14">Binds 1 [4Fe-4S] cluster.</text>
</comment>
<comment type="subunit">
    <text evidence="14">Heterodimer of AddA and AddB.</text>
</comment>
<dbReference type="GO" id="GO:0051539">
    <property type="term" value="F:4 iron, 4 sulfur cluster binding"/>
    <property type="evidence" value="ECO:0007669"/>
    <property type="project" value="UniProtKB-KW"/>
</dbReference>
<evidence type="ECO:0000256" key="1">
    <source>
        <dbReference type="ARBA" id="ARBA00022485"/>
    </source>
</evidence>
<dbReference type="GO" id="GO:0003690">
    <property type="term" value="F:double-stranded DNA binding"/>
    <property type="evidence" value="ECO:0007669"/>
    <property type="project" value="UniProtKB-UniRule"/>
</dbReference>
<dbReference type="Pfam" id="PF12705">
    <property type="entry name" value="PDDEXK_1"/>
    <property type="match status" value="1"/>
</dbReference>
<evidence type="ECO:0000313" key="16">
    <source>
        <dbReference type="EMBL" id="KUP07740.1"/>
    </source>
</evidence>
<keyword evidence="6 14" id="KW-0378">Hydrolase</keyword>
<dbReference type="PATRIC" id="fig|1150625.3.peg.913"/>
<feature type="domain" description="UvrD-like helicase C-terminal" evidence="15">
    <location>
        <begin position="271"/>
        <end position="577"/>
    </location>
</feature>
<evidence type="ECO:0000259" key="15">
    <source>
        <dbReference type="PROSITE" id="PS51217"/>
    </source>
</evidence>
<dbReference type="InterPro" id="IPR027417">
    <property type="entry name" value="P-loop_NTPase"/>
</dbReference>
<protein>
    <recommendedName>
        <fullName evidence="14">ATP-dependent helicase/deoxyribonuclease subunit B</fullName>
        <ecNumber evidence="14">3.1.-.-</ecNumber>
    </recommendedName>
    <alternativeName>
        <fullName evidence="14">ATP-dependent helicase/nuclease subunit AddB</fullName>
    </alternativeName>
</protein>
<keyword evidence="13 14" id="KW-0234">DNA repair</keyword>